<dbReference type="Pfam" id="PF02687">
    <property type="entry name" value="FtsX"/>
    <property type="match status" value="2"/>
</dbReference>
<evidence type="ECO:0000259" key="8">
    <source>
        <dbReference type="Pfam" id="PF02687"/>
    </source>
</evidence>
<proteinExistence type="inferred from homology"/>
<dbReference type="InterPro" id="IPR025857">
    <property type="entry name" value="MacB_PCD"/>
</dbReference>
<comment type="subcellular location">
    <subcellularLocation>
        <location evidence="1">Cell membrane</location>
        <topology evidence="1">Multi-pass membrane protein</topology>
    </subcellularLocation>
</comment>
<comment type="similarity">
    <text evidence="6">Belongs to the ABC-4 integral membrane protein family.</text>
</comment>
<evidence type="ECO:0000256" key="6">
    <source>
        <dbReference type="ARBA" id="ARBA00038076"/>
    </source>
</evidence>
<keyword evidence="5 7" id="KW-0472">Membrane</keyword>
<feature type="transmembrane region" description="Helical" evidence="7">
    <location>
        <begin position="424"/>
        <end position="447"/>
    </location>
</feature>
<evidence type="ECO:0000256" key="7">
    <source>
        <dbReference type="SAM" id="Phobius"/>
    </source>
</evidence>
<evidence type="ECO:0000313" key="11">
    <source>
        <dbReference type="Proteomes" id="UP001214530"/>
    </source>
</evidence>
<dbReference type="GO" id="GO:0022857">
    <property type="term" value="F:transmembrane transporter activity"/>
    <property type="evidence" value="ECO:0007669"/>
    <property type="project" value="TreeGrafter"/>
</dbReference>
<feature type="domain" description="MacB-like periplasmic core" evidence="9">
    <location>
        <begin position="20"/>
        <end position="234"/>
    </location>
</feature>
<dbReference type="AlphaFoldDB" id="A0AAJ6B5W3"/>
<feature type="transmembrane region" description="Helical" evidence="7">
    <location>
        <begin position="717"/>
        <end position="739"/>
    </location>
</feature>
<dbReference type="PANTHER" id="PTHR30572">
    <property type="entry name" value="MEMBRANE COMPONENT OF TRANSPORTER-RELATED"/>
    <property type="match status" value="1"/>
</dbReference>
<keyword evidence="4 7" id="KW-1133">Transmembrane helix</keyword>
<keyword evidence="3 7" id="KW-0812">Transmembrane</keyword>
<feature type="domain" description="MacB-like periplasmic core" evidence="9">
    <location>
        <begin position="436"/>
        <end position="597"/>
    </location>
</feature>
<evidence type="ECO:0000313" key="10">
    <source>
        <dbReference type="EMBL" id="WEK18214.1"/>
    </source>
</evidence>
<feature type="transmembrane region" description="Helical" evidence="7">
    <location>
        <begin position="21"/>
        <end position="43"/>
    </location>
</feature>
<feature type="transmembrane region" description="Helical" evidence="7">
    <location>
        <begin position="673"/>
        <end position="697"/>
    </location>
</feature>
<feature type="transmembrane region" description="Helical" evidence="7">
    <location>
        <begin position="759"/>
        <end position="779"/>
    </location>
</feature>
<dbReference type="PANTHER" id="PTHR30572:SF4">
    <property type="entry name" value="ABC TRANSPORTER PERMEASE YTRF"/>
    <property type="match status" value="1"/>
</dbReference>
<dbReference type="InterPro" id="IPR050250">
    <property type="entry name" value="Macrolide_Exporter_MacB"/>
</dbReference>
<organism evidence="10 11">
    <name type="scientific">Candidatus Pedobacter colombiensis</name>
    <dbReference type="NCBI Taxonomy" id="3121371"/>
    <lineage>
        <taxon>Bacteria</taxon>
        <taxon>Pseudomonadati</taxon>
        <taxon>Bacteroidota</taxon>
        <taxon>Sphingobacteriia</taxon>
        <taxon>Sphingobacteriales</taxon>
        <taxon>Sphingobacteriaceae</taxon>
        <taxon>Pedobacter</taxon>
    </lineage>
</organism>
<keyword evidence="2" id="KW-1003">Cell membrane</keyword>
<sequence length="796" mass="89305">MFRLNLKIALRNLWKYRGYTAINIGGLAIALGAFILGAIYVRFETSFDHNVPNYKQIYQVGRILPDRKTTYTSLSLAKAMKDAIPEIENVGRSRRTDFEFAAHTNDARIYLKDVMTVDYSLAKMFNLEIEGGLAKPKEGALNLYMSKEQVKAIFPKKTPDFPVRVGIGPKNAMQYGDVTGIVSHNSAHSNLAFDALVITEDAGKDQEPSAHNYYTYISVKGGTDMELLKQKVDAIFKEELKKEGLNTNNQKDATELKKANQSEIFLDPLDNLHLRPVAGNNTNYKIVMSLSVLTVFVMVIACVNFTNLTIAQTNKRAKEVGVKKVLGASRLSLVFQFLIEILMQCMVALVIAVILAEIFLPIFNDVFSVSFSLWKGNYELIWQLPLVLLIITLISGVYPALVLSGFKPVSVLKGNLQTSFKTLWLRNALLVIQFTVAIVFMAGLLIVSSQLKYMRTEDTGFKAGQVVYIKNMVWFDRGYFENMKSRILKIPGVNSFTVASDVPDGTRPGRVDYAMDGKMLGMDIVHVDFDYFETLQMKLKEGRFFSKNFPADAENGIVLNEAAAAAYGITQPVGKTIRGCDQDYRIVGVVKDAKMQGFEAAVEPTVYTVKSTCANGKMKLMMNIDPDHMAGALATLKSEWKDLNKMDGDDFRYEFMDELYGRLFEKQEQLQSVFYVAAMLTIFIAIIGLFAFSAFTISSRIKEISIRKVLGATDFNILSLLNSFFVRMVLIANLIGWPIAYIVAQRWLESFAYRIELPVFPFVLAGLISIFLTVLTVSFQARNAMKLNPVDALKYE</sequence>
<evidence type="ECO:0000256" key="1">
    <source>
        <dbReference type="ARBA" id="ARBA00004651"/>
    </source>
</evidence>
<dbReference type="Pfam" id="PF12704">
    <property type="entry name" value="MacB_PCD"/>
    <property type="match status" value="2"/>
</dbReference>
<dbReference type="InterPro" id="IPR003838">
    <property type="entry name" value="ABC3_permease_C"/>
</dbReference>
<feature type="transmembrane region" description="Helical" evidence="7">
    <location>
        <begin position="380"/>
        <end position="403"/>
    </location>
</feature>
<gene>
    <name evidence="10" type="ORF">P0Y49_15595</name>
</gene>
<accession>A0AAJ6B5W3</accession>
<dbReference type="Proteomes" id="UP001214530">
    <property type="component" value="Chromosome"/>
</dbReference>
<feature type="transmembrane region" description="Helical" evidence="7">
    <location>
        <begin position="331"/>
        <end position="360"/>
    </location>
</feature>
<dbReference type="GO" id="GO:0005886">
    <property type="term" value="C:plasma membrane"/>
    <property type="evidence" value="ECO:0007669"/>
    <property type="project" value="UniProtKB-SubCell"/>
</dbReference>
<feature type="domain" description="ABC3 transporter permease C-terminal" evidence="8">
    <location>
        <begin position="292"/>
        <end position="405"/>
    </location>
</feature>
<evidence type="ECO:0000256" key="3">
    <source>
        <dbReference type="ARBA" id="ARBA00022692"/>
    </source>
</evidence>
<feature type="domain" description="ABC3 transporter permease C-terminal" evidence="8">
    <location>
        <begin position="676"/>
        <end position="789"/>
    </location>
</feature>
<name>A0AAJ6B5W3_9SPHI</name>
<evidence type="ECO:0000256" key="5">
    <source>
        <dbReference type="ARBA" id="ARBA00023136"/>
    </source>
</evidence>
<reference evidence="10" key="1">
    <citation type="submission" date="2023-03" db="EMBL/GenBank/DDBJ databases">
        <title>Andean soil-derived lignocellulolytic bacterial consortium as a source of novel taxa and putative plastic-active enzymes.</title>
        <authorList>
            <person name="Diaz-Garcia L."/>
            <person name="Chuvochina M."/>
            <person name="Feuerriegel G."/>
            <person name="Bunk B."/>
            <person name="Sproer C."/>
            <person name="Streit W.R."/>
            <person name="Rodriguez L.M."/>
            <person name="Overmann J."/>
            <person name="Jimenez D.J."/>
        </authorList>
    </citation>
    <scope>NUCLEOTIDE SEQUENCE</scope>
    <source>
        <strain evidence="10">MAG 3858</strain>
    </source>
</reference>
<dbReference type="EMBL" id="CP119313">
    <property type="protein sequence ID" value="WEK18214.1"/>
    <property type="molecule type" value="Genomic_DNA"/>
</dbReference>
<feature type="transmembrane region" description="Helical" evidence="7">
    <location>
        <begin position="286"/>
        <end position="310"/>
    </location>
</feature>
<evidence type="ECO:0000256" key="2">
    <source>
        <dbReference type="ARBA" id="ARBA00022475"/>
    </source>
</evidence>
<evidence type="ECO:0000256" key="4">
    <source>
        <dbReference type="ARBA" id="ARBA00022989"/>
    </source>
</evidence>
<evidence type="ECO:0000259" key="9">
    <source>
        <dbReference type="Pfam" id="PF12704"/>
    </source>
</evidence>
<protein>
    <submittedName>
        <fullName evidence="10">ABC transporter permease</fullName>
    </submittedName>
</protein>